<evidence type="ECO:0000313" key="2">
    <source>
        <dbReference type="EMBL" id="KAH3862798.1"/>
    </source>
</evidence>
<gene>
    <name evidence="2" type="ORF">DPMN_025772</name>
</gene>
<dbReference type="EMBL" id="JAIWYP010000002">
    <property type="protein sequence ID" value="KAH3862798.1"/>
    <property type="molecule type" value="Genomic_DNA"/>
</dbReference>
<sequence length="68" mass="7722">WGPKPREGSPLDGRHLPTWRSEPTTRSWAASPSNASRFTGTRPAHTIRALTRDVINQRYARRLQVLAD</sequence>
<name>A0A9D4RCU8_DREPO</name>
<protein>
    <submittedName>
        <fullName evidence="2">Uncharacterized protein</fullName>
    </submittedName>
</protein>
<keyword evidence="3" id="KW-1185">Reference proteome</keyword>
<comment type="caution">
    <text evidence="2">The sequence shown here is derived from an EMBL/GenBank/DDBJ whole genome shotgun (WGS) entry which is preliminary data.</text>
</comment>
<feature type="non-terminal residue" evidence="2">
    <location>
        <position position="68"/>
    </location>
</feature>
<accession>A0A9D4RCU8</accession>
<dbReference type="AlphaFoldDB" id="A0A9D4RCU8"/>
<proteinExistence type="predicted"/>
<feature type="region of interest" description="Disordered" evidence="1">
    <location>
        <begin position="1"/>
        <end position="44"/>
    </location>
</feature>
<evidence type="ECO:0000256" key="1">
    <source>
        <dbReference type="SAM" id="MobiDB-lite"/>
    </source>
</evidence>
<feature type="compositionally biased region" description="Polar residues" evidence="1">
    <location>
        <begin position="21"/>
        <end position="39"/>
    </location>
</feature>
<dbReference type="Proteomes" id="UP000828390">
    <property type="component" value="Unassembled WGS sequence"/>
</dbReference>
<evidence type="ECO:0000313" key="3">
    <source>
        <dbReference type="Proteomes" id="UP000828390"/>
    </source>
</evidence>
<organism evidence="2 3">
    <name type="scientific">Dreissena polymorpha</name>
    <name type="common">Zebra mussel</name>
    <name type="synonym">Mytilus polymorpha</name>
    <dbReference type="NCBI Taxonomy" id="45954"/>
    <lineage>
        <taxon>Eukaryota</taxon>
        <taxon>Metazoa</taxon>
        <taxon>Spiralia</taxon>
        <taxon>Lophotrochozoa</taxon>
        <taxon>Mollusca</taxon>
        <taxon>Bivalvia</taxon>
        <taxon>Autobranchia</taxon>
        <taxon>Heteroconchia</taxon>
        <taxon>Euheterodonta</taxon>
        <taxon>Imparidentia</taxon>
        <taxon>Neoheterodontei</taxon>
        <taxon>Myida</taxon>
        <taxon>Dreissenoidea</taxon>
        <taxon>Dreissenidae</taxon>
        <taxon>Dreissena</taxon>
    </lineage>
</organism>
<reference evidence="2" key="1">
    <citation type="journal article" date="2019" name="bioRxiv">
        <title>The Genome of the Zebra Mussel, Dreissena polymorpha: A Resource for Invasive Species Research.</title>
        <authorList>
            <person name="McCartney M.A."/>
            <person name="Auch B."/>
            <person name="Kono T."/>
            <person name="Mallez S."/>
            <person name="Zhang Y."/>
            <person name="Obille A."/>
            <person name="Becker A."/>
            <person name="Abrahante J.E."/>
            <person name="Garbe J."/>
            <person name="Badalamenti J.P."/>
            <person name="Herman A."/>
            <person name="Mangelson H."/>
            <person name="Liachko I."/>
            <person name="Sullivan S."/>
            <person name="Sone E.D."/>
            <person name="Koren S."/>
            <person name="Silverstein K.A.T."/>
            <person name="Beckman K.B."/>
            <person name="Gohl D.M."/>
        </authorList>
    </citation>
    <scope>NUCLEOTIDE SEQUENCE</scope>
    <source>
        <strain evidence="2">Duluth1</strain>
        <tissue evidence="2">Whole animal</tissue>
    </source>
</reference>
<reference evidence="2" key="2">
    <citation type="submission" date="2020-11" db="EMBL/GenBank/DDBJ databases">
        <authorList>
            <person name="McCartney M.A."/>
            <person name="Auch B."/>
            <person name="Kono T."/>
            <person name="Mallez S."/>
            <person name="Becker A."/>
            <person name="Gohl D.M."/>
            <person name="Silverstein K.A.T."/>
            <person name="Koren S."/>
            <person name="Bechman K.B."/>
            <person name="Herman A."/>
            <person name="Abrahante J.E."/>
            <person name="Garbe J."/>
        </authorList>
    </citation>
    <scope>NUCLEOTIDE SEQUENCE</scope>
    <source>
        <strain evidence="2">Duluth1</strain>
        <tissue evidence="2">Whole animal</tissue>
    </source>
</reference>
<feature type="compositionally biased region" description="Basic and acidic residues" evidence="1">
    <location>
        <begin position="1"/>
        <end position="15"/>
    </location>
</feature>